<protein>
    <recommendedName>
        <fullName evidence="3">Multidrug export protein MepA</fullName>
    </recommendedName>
</protein>
<keyword evidence="9" id="KW-0046">Antibiotic resistance</keyword>
<keyword evidence="6 10" id="KW-0812">Transmembrane</keyword>
<dbReference type="InterPro" id="IPR051327">
    <property type="entry name" value="MATE_MepA_subfamily"/>
</dbReference>
<feature type="transmembrane region" description="Helical" evidence="10">
    <location>
        <begin position="378"/>
        <end position="400"/>
    </location>
</feature>
<evidence type="ECO:0000256" key="2">
    <source>
        <dbReference type="ARBA" id="ARBA00008417"/>
    </source>
</evidence>
<evidence type="ECO:0000256" key="10">
    <source>
        <dbReference type="SAM" id="Phobius"/>
    </source>
</evidence>
<dbReference type="InterPro" id="IPR048279">
    <property type="entry name" value="MdtK-like"/>
</dbReference>
<reference evidence="11 12" key="1">
    <citation type="submission" date="2016-10" db="EMBL/GenBank/DDBJ databases">
        <authorList>
            <person name="de Groot N.N."/>
        </authorList>
    </citation>
    <scope>NUCLEOTIDE SEQUENCE [LARGE SCALE GENOMIC DNA]</scope>
    <source>
        <strain evidence="11 12">YAD2003</strain>
    </source>
</reference>
<evidence type="ECO:0000256" key="4">
    <source>
        <dbReference type="ARBA" id="ARBA00022448"/>
    </source>
</evidence>
<keyword evidence="7 10" id="KW-1133">Transmembrane helix</keyword>
<keyword evidence="5" id="KW-1003">Cell membrane</keyword>
<feature type="transmembrane region" description="Helical" evidence="10">
    <location>
        <begin position="63"/>
        <end position="86"/>
    </location>
</feature>
<feature type="transmembrane region" description="Helical" evidence="10">
    <location>
        <begin position="98"/>
        <end position="119"/>
    </location>
</feature>
<evidence type="ECO:0000256" key="7">
    <source>
        <dbReference type="ARBA" id="ARBA00022989"/>
    </source>
</evidence>
<dbReference type="OrthoDB" id="9811110at2"/>
<proteinExistence type="inferred from homology"/>
<evidence type="ECO:0000256" key="8">
    <source>
        <dbReference type="ARBA" id="ARBA00023136"/>
    </source>
</evidence>
<dbReference type="GO" id="GO:0046677">
    <property type="term" value="P:response to antibiotic"/>
    <property type="evidence" value="ECO:0007669"/>
    <property type="project" value="UniProtKB-KW"/>
</dbReference>
<feature type="transmembrane region" description="Helical" evidence="10">
    <location>
        <begin position="21"/>
        <end position="43"/>
    </location>
</feature>
<accession>A0A1H6K9H8</accession>
<dbReference type="InterPro" id="IPR002528">
    <property type="entry name" value="MATE_fam"/>
</dbReference>
<feature type="transmembrane region" description="Helical" evidence="10">
    <location>
        <begin position="243"/>
        <end position="264"/>
    </location>
</feature>
<dbReference type="GO" id="GO:0015297">
    <property type="term" value="F:antiporter activity"/>
    <property type="evidence" value="ECO:0007669"/>
    <property type="project" value="InterPro"/>
</dbReference>
<evidence type="ECO:0000313" key="11">
    <source>
        <dbReference type="EMBL" id="SEH71701.1"/>
    </source>
</evidence>
<feature type="transmembrane region" description="Helical" evidence="10">
    <location>
        <begin position="198"/>
        <end position="222"/>
    </location>
</feature>
<evidence type="ECO:0000256" key="3">
    <source>
        <dbReference type="ARBA" id="ARBA00022106"/>
    </source>
</evidence>
<dbReference type="EMBL" id="FNWV01000008">
    <property type="protein sequence ID" value="SEH71701.1"/>
    <property type="molecule type" value="Genomic_DNA"/>
</dbReference>
<keyword evidence="8 10" id="KW-0472">Membrane</keyword>
<dbReference type="Pfam" id="PF01554">
    <property type="entry name" value="MatE"/>
    <property type="match status" value="2"/>
</dbReference>
<evidence type="ECO:0000256" key="1">
    <source>
        <dbReference type="ARBA" id="ARBA00004651"/>
    </source>
</evidence>
<evidence type="ECO:0000256" key="5">
    <source>
        <dbReference type="ARBA" id="ARBA00022475"/>
    </source>
</evidence>
<sequence length="479" mass="51975">MEETANQFLGREPVGKLMKKYAVPCIISLLVGALYNIVDQIFIANATYLGSYGNAANTVVFPLTVIALAIAVMIGDGCCAFVSISLGKRENDKAKHSVGNSIVMSIIGGLVLCAIYLIFSDSIIAMFGGTVNPETFRHSKEYFFYISLGIPFYMFGQAMNPVIRADGSPKFAMFSTLAGAVINMILDPIFIFGFKWGMMGAAVATVIGQVATAVLSVWYLLNMKQVKPSKHDFRLNKTIAGKTLTLGLTSFLSQIALVAAMAAINNMIRKYGALDDIFGQEQYAQIPMAVVGIVMKFFQIVISIVVGMAAGCIPIVGFNRGAGLKSRVRELFTKLLIAEASVGAVALVIVELFPHQLIGIFGAANESSYYTDFAVKAFRIYLCMMIFACVNKSCFIFLQAMGKAVESTALSVIREILFGVGLALLLPVFFGLDGVLYSMPVADILTFVVALFLIIRTYKEISPETVRTETRPVLQTDTE</sequence>
<comment type="similarity">
    <text evidence="2">Belongs to the multi antimicrobial extrusion (MATE) (TC 2.A.66.1) family. MepA subfamily.</text>
</comment>
<dbReference type="RefSeq" id="WP_074717440.1">
    <property type="nucleotide sequence ID" value="NZ_FNWV01000008.1"/>
</dbReference>
<dbReference type="PANTHER" id="PTHR43823">
    <property type="entry name" value="SPORULATION PROTEIN YKVU"/>
    <property type="match status" value="1"/>
</dbReference>
<evidence type="ECO:0000313" key="12">
    <source>
        <dbReference type="Proteomes" id="UP000183190"/>
    </source>
</evidence>
<gene>
    <name evidence="11" type="ORF">SAMN02910265_02277</name>
</gene>
<feature type="transmembrane region" description="Helical" evidence="10">
    <location>
        <begin position="297"/>
        <end position="319"/>
    </location>
</feature>
<dbReference type="PIRSF" id="PIRSF006603">
    <property type="entry name" value="DinF"/>
    <property type="match status" value="1"/>
</dbReference>
<evidence type="ECO:0000256" key="9">
    <source>
        <dbReference type="ARBA" id="ARBA00023251"/>
    </source>
</evidence>
<dbReference type="CDD" id="cd13143">
    <property type="entry name" value="MATE_MepA_like"/>
    <property type="match status" value="1"/>
</dbReference>
<dbReference type="InterPro" id="IPR045070">
    <property type="entry name" value="MATE_MepA-like"/>
</dbReference>
<dbReference type="PANTHER" id="PTHR43823:SF3">
    <property type="entry name" value="MULTIDRUG EXPORT PROTEIN MEPA"/>
    <property type="match status" value="1"/>
</dbReference>
<feature type="transmembrane region" description="Helical" evidence="10">
    <location>
        <begin position="171"/>
        <end position="192"/>
    </location>
</feature>
<comment type="subcellular location">
    <subcellularLocation>
        <location evidence="1">Cell membrane</location>
        <topology evidence="1">Multi-pass membrane protein</topology>
    </subcellularLocation>
</comment>
<evidence type="ECO:0000256" key="6">
    <source>
        <dbReference type="ARBA" id="ARBA00022692"/>
    </source>
</evidence>
<name>A0A1H6K9H8_RUMFL</name>
<dbReference type="GO" id="GO:0005886">
    <property type="term" value="C:plasma membrane"/>
    <property type="evidence" value="ECO:0007669"/>
    <property type="project" value="UniProtKB-SubCell"/>
</dbReference>
<feature type="transmembrane region" description="Helical" evidence="10">
    <location>
        <begin position="142"/>
        <end position="159"/>
    </location>
</feature>
<dbReference type="AlphaFoldDB" id="A0A1H6K9H8"/>
<organism evidence="11 12">
    <name type="scientific">Ruminococcus flavefaciens</name>
    <dbReference type="NCBI Taxonomy" id="1265"/>
    <lineage>
        <taxon>Bacteria</taxon>
        <taxon>Bacillati</taxon>
        <taxon>Bacillota</taxon>
        <taxon>Clostridia</taxon>
        <taxon>Eubacteriales</taxon>
        <taxon>Oscillospiraceae</taxon>
        <taxon>Ruminococcus</taxon>
    </lineage>
</organism>
<feature type="transmembrane region" description="Helical" evidence="10">
    <location>
        <begin position="331"/>
        <end position="358"/>
    </location>
</feature>
<feature type="transmembrane region" description="Helical" evidence="10">
    <location>
        <begin position="436"/>
        <end position="455"/>
    </location>
</feature>
<feature type="transmembrane region" description="Helical" evidence="10">
    <location>
        <begin position="412"/>
        <end position="430"/>
    </location>
</feature>
<dbReference type="NCBIfam" id="TIGR00797">
    <property type="entry name" value="matE"/>
    <property type="match status" value="1"/>
</dbReference>
<keyword evidence="4" id="KW-0813">Transport</keyword>
<dbReference type="GO" id="GO:0042910">
    <property type="term" value="F:xenobiotic transmembrane transporter activity"/>
    <property type="evidence" value="ECO:0007669"/>
    <property type="project" value="InterPro"/>
</dbReference>
<dbReference type="Proteomes" id="UP000183190">
    <property type="component" value="Unassembled WGS sequence"/>
</dbReference>